<dbReference type="InterPro" id="IPR041492">
    <property type="entry name" value="HAD_2"/>
</dbReference>
<protein>
    <submittedName>
        <fullName evidence="1">HAD family hydrolase</fullName>
    </submittedName>
</protein>
<dbReference type="SFLD" id="SFLDG01129">
    <property type="entry name" value="C1.5:_HAD__Beta-PGM__Phosphata"/>
    <property type="match status" value="1"/>
</dbReference>
<reference evidence="1 2" key="1">
    <citation type="journal article" date="2019" name="Int. J. Syst. Evol. Microbiol.">
        <title>The Global Catalogue of Microorganisms (GCM) 10K type strain sequencing project: providing services to taxonomists for standard genome sequencing and annotation.</title>
        <authorList>
            <consortium name="The Broad Institute Genomics Platform"/>
            <consortium name="The Broad Institute Genome Sequencing Center for Infectious Disease"/>
            <person name="Wu L."/>
            <person name="Ma J."/>
        </authorList>
    </citation>
    <scope>NUCLEOTIDE SEQUENCE [LARGE SCALE GENOMIC DNA]</scope>
    <source>
        <strain evidence="1 2">JCM 16114</strain>
    </source>
</reference>
<organism evidence="1 2">
    <name type="scientific">Nonomuraea monospora</name>
    <dbReference type="NCBI Taxonomy" id="568818"/>
    <lineage>
        <taxon>Bacteria</taxon>
        <taxon>Bacillati</taxon>
        <taxon>Actinomycetota</taxon>
        <taxon>Actinomycetes</taxon>
        <taxon>Streptosporangiales</taxon>
        <taxon>Streptosporangiaceae</taxon>
        <taxon>Nonomuraea</taxon>
    </lineage>
</organism>
<dbReference type="NCBIfam" id="TIGR01509">
    <property type="entry name" value="HAD-SF-IA-v3"/>
    <property type="match status" value="1"/>
</dbReference>
<dbReference type="InterPro" id="IPR006439">
    <property type="entry name" value="HAD-SF_hydro_IA"/>
</dbReference>
<dbReference type="InterPro" id="IPR023198">
    <property type="entry name" value="PGP-like_dom2"/>
</dbReference>
<dbReference type="SFLD" id="SFLDG01135">
    <property type="entry name" value="C1.5.6:_HAD__Beta-PGM__Phospha"/>
    <property type="match status" value="1"/>
</dbReference>
<keyword evidence="2" id="KW-1185">Reference proteome</keyword>
<dbReference type="Proteomes" id="UP001499843">
    <property type="component" value="Unassembled WGS sequence"/>
</dbReference>
<dbReference type="RefSeq" id="WP_344492232.1">
    <property type="nucleotide sequence ID" value="NZ_BAAAQX010000041.1"/>
</dbReference>
<accession>A0ABN3CYG9</accession>
<gene>
    <name evidence="1" type="ORF">GCM10009850_099920</name>
</gene>
<evidence type="ECO:0000313" key="2">
    <source>
        <dbReference type="Proteomes" id="UP001499843"/>
    </source>
</evidence>
<dbReference type="EMBL" id="BAAAQX010000041">
    <property type="protein sequence ID" value="GAA2214527.1"/>
    <property type="molecule type" value="Genomic_DNA"/>
</dbReference>
<dbReference type="Pfam" id="PF13419">
    <property type="entry name" value="HAD_2"/>
    <property type="match status" value="1"/>
</dbReference>
<dbReference type="PANTHER" id="PTHR43434:SF24">
    <property type="entry name" value="HYDROLASE-RELATED"/>
    <property type="match status" value="1"/>
</dbReference>
<name>A0ABN3CYG9_9ACTN</name>
<dbReference type="InterPro" id="IPR023214">
    <property type="entry name" value="HAD_sf"/>
</dbReference>
<dbReference type="InterPro" id="IPR050155">
    <property type="entry name" value="HAD-like_hydrolase_sf"/>
</dbReference>
<sequence length="229" mass="23773">MRHLTVFDLDGTLVDSPRAIVETFTAAFGALGVTAPEAAAIRATIGLPLERAFGGLLGVSPDDELVTGGVRHYQRLFREIILPRAAELVFPGVVEGLDELRGLGVTSAVATSKFHASADALLRAAGLRERFALVVGADEVARPKPHPDSGELVLRTLGVAAGDAVVVGDTVHDIHMAHGAGMRSVAVTYGVQSRDELAAAAPTWFAGSFGEVVSQLTTAFRATPEGVAG</sequence>
<keyword evidence="1" id="KW-0378">Hydrolase</keyword>
<dbReference type="NCBIfam" id="TIGR01549">
    <property type="entry name" value="HAD-SF-IA-v1"/>
    <property type="match status" value="1"/>
</dbReference>
<proteinExistence type="predicted"/>
<dbReference type="SFLD" id="SFLDS00003">
    <property type="entry name" value="Haloacid_Dehalogenase"/>
    <property type="match status" value="1"/>
</dbReference>
<dbReference type="PRINTS" id="PR00413">
    <property type="entry name" value="HADHALOGNASE"/>
</dbReference>
<dbReference type="SUPFAM" id="SSF56784">
    <property type="entry name" value="HAD-like"/>
    <property type="match status" value="1"/>
</dbReference>
<dbReference type="InterPro" id="IPR036412">
    <property type="entry name" value="HAD-like_sf"/>
</dbReference>
<comment type="caution">
    <text evidence="1">The sequence shown here is derived from an EMBL/GenBank/DDBJ whole genome shotgun (WGS) entry which is preliminary data.</text>
</comment>
<dbReference type="PANTHER" id="PTHR43434">
    <property type="entry name" value="PHOSPHOGLYCOLATE PHOSPHATASE"/>
    <property type="match status" value="1"/>
</dbReference>
<dbReference type="Gene3D" id="3.40.50.1000">
    <property type="entry name" value="HAD superfamily/HAD-like"/>
    <property type="match status" value="1"/>
</dbReference>
<dbReference type="GO" id="GO:0016787">
    <property type="term" value="F:hydrolase activity"/>
    <property type="evidence" value="ECO:0007669"/>
    <property type="project" value="UniProtKB-KW"/>
</dbReference>
<dbReference type="Gene3D" id="1.10.150.240">
    <property type="entry name" value="Putative phosphatase, domain 2"/>
    <property type="match status" value="1"/>
</dbReference>
<evidence type="ECO:0000313" key="1">
    <source>
        <dbReference type="EMBL" id="GAA2214527.1"/>
    </source>
</evidence>